<keyword evidence="5" id="KW-0547">Nucleotide-binding</keyword>
<dbReference type="GO" id="GO:0008234">
    <property type="term" value="F:cysteine-type peptidase activity"/>
    <property type="evidence" value="ECO:0007669"/>
    <property type="project" value="UniProtKB-KW"/>
</dbReference>
<organism evidence="15 16">
    <name type="scientific">Reticulibacter mediterranei</name>
    <dbReference type="NCBI Taxonomy" id="2778369"/>
    <lineage>
        <taxon>Bacteria</taxon>
        <taxon>Bacillati</taxon>
        <taxon>Chloroflexota</taxon>
        <taxon>Ktedonobacteria</taxon>
        <taxon>Ktedonobacterales</taxon>
        <taxon>Reticulibacteraceae</taxon>
        <taxon>Reticulibacter</taxon>
    </lineage>
</organism>
<feature type="domain" description="ABC transmembrane type-1" evidence="13">
    <location>
        <begin position="165"/>
        <end position="443"/>
    </location>
</feature>
<accession>A0A8J3N2B4</accession>
<evidence type="ECO:0000259" key="14">
    <source>
        <dbReference type="PROSITE" id="PS50990"/>
    </source>
</evidence>
<dbReference type="Gene3D" id="3.40.50.300">
    <property type="entry name" value="P-loop containing nucleotide triphosphate hydrolases"/>
    <property type="match status" value="1"/>
</dbReference>
<sequence>MFRRKIPEILQMNAVECGAACLAMILSYYGRTTSISELHQHANPGRDGLSALSIAQTARHYGLKVRTISLAVNDFRFIPLPAIVYWEFNHYLVVERWSPSFVDVVDPAVGRKRLPTEEFDAGFTGIVFLFEPGTLFDTRKRKQKISLQTYLLQYFKQSPFVFLQILLVSLLLQAFGLIIPIVTKIVIDQILPHRMINILPLLGIGLPLILLAQLITMLLRSSLLVYLQARVDTSLTSNFFAHLLQLPLRFFQLRSSGDILARVTSNTMIRDLVSNQLTATILDGSMVLIYLLILLSQSLVFSGLALTIGLLQVILLIVTNGPIRRLARRELDAEGETQGYVTEMLTGIETLKAIGAEQKAFQRWSNFFVKQLNISVRLSYITSIIGAFTTILNITAPLALLWIGTTLILNGSMQTGTMLALGVLVGEFLSPLTSLAASGQLLQVTRSHIERLADVLETQPEQYDQRVQQAPRLTGHVTLKQVSFQYTPDAPKVLNDITITIAAGQKIAIVGRTGSGKSTLGKLLLGLYSPTEGEILFDDIPLQKLDFQTVRAQFGIVMQNAHTFSGSIRQNITFNHPDISMEQLIKATQTAALHDDILQMPMHYDTFIAEGGYALSGGQRQRLALACALAHEPAILLLDEATSSLDVVTEHNIEQNLKALQCTQIIIAHRLSTIRTADCIFVLDEGEIVESGTHQELLKKDGYYAELIRNQLGAEPASASGR</sequence>
<evidence type="ECO:0000256" key="4">
    <source>
        <dbReference type="ARBA" id="ARBA00022692"/>
    </source>
</evidence>
<dbReference type="FunFam" id="3.40.50.300:FF:000299">
    <property type="entry name" value="ABC transporter ATP-binding protein/permease"/>
    <property type="match status" value="1"/>
</dbReference>
<dbReference type="Gene3D" id="3.90.70.10">
    <property type="entry name" value="Cysteine proteinases"/>
    <property type="match status" value="1"/>
</dbReference>
<evidence type="ECO:0000256" key="1">
    <source>
        <dbReference type="ARBA" id="ARBA00004651"/>
    </source>
</evidence>
<feature type="domain" description="Peptidase C39" evidence="14">
    <location>
        <begin position="11"/>
        <end position="130"/>
    </location>
</feature>
<dbReference type="AlphaFoldDB" id="A0A8J3N2B4"/>
<evidence type="ECO:0000256" key="11">
    <source>
        <dbReference type="SAM" id="Phobius"/>
    </source>
</evidence>
<feature type="transmembrane region" description="Helical" evidence="11">
    <location>
        <begin position="380"/>
        <end position="404"/>
    </location>
</feature>
<dbReference type="InterPro" id="IPR003439">
    <property type="entry name" value="ABC_transporter-like_ATP-bd"/>
</dbReference>
<evidence type="ECO:0000259" key="13">
    <source>
        <dbReference type="PROSITE" id="PS50929"/>
    </source>
</evidence>
<keyword evidence="7" id="KW-0645">Protease</keyword>
<dbReference type="PANTHER" id="PTHR43394">
    <property type="entry name" value="ATP-DEPENDENT PERMEASE MDL1, MITOCHONDRIAL"/>
    <property type="match status" value="1"/>
</dbReference>
<dbReference type="GO" id="GO:0016887">
    <property type="term" value="F:ATP hydrolysis activity"/>
    <property type="evidence" value="ECO:0007669"/>
    <property type="project" value="InterPro"/>
</dbReference>
<dbReference type="Pfam" id="PF00664">
    <property type="entry name" value="ABC_membrane"/>
    <property type="match status" value="1"/>
</dbReference>
<dbReference type="SUPFAM" id="SSF52540">
    <property type="entry name" value="P-loop containing nucleoside triphosphate hydrolases"/>
    <property type="match status" value="1"/>
</dbReference>
<evidence type="ECO:0000256" key="10">
    <source>
        <dbReference type="ARBA" id="ARBA00023136"/>
    </source>
</evidence>
<dbReference type="PROSITE" id="PS50929">
    <property type="entry name" value="ABC_TM1F"/>
    <property type="match status" value="1"/>
</dbReference>
<dbReference type="SMART" id="SM00382">
    <property type="entry name" value="AAA"/>
    <property type="match status" value="1"/>
</dbReference>
<feature type="transmembrane region" description="Helical" evidence="11">
    <location>
        <begin position="160"/>
        <end position="183"/>
    </location>
</feature>
<keyword evidence="3" id="KW-1003">Cell membrane</keyword>
<dbReference type="Proteomes" id="UP000597444">
    <property type="component" value="Unassembled WGS sequence"/>
</dbReference>
<gene>
    <name evidence="15" type="ORF">KSF_030730</name>
</gene>
<dbReference type="Pfam" id="PF03412">
    <property type="entry name" value="Peptidase_C39"/>
    <property type="match status" value="1"/>
</dbReference>
<dbReference type="PROSITE" id="PS00211">
    <property type="entry name" value="ABC_TRANSPORTER_1"/>
    <property type="match status" value="1"/>
</dbReference>
<keyword evidence="2" id="KW-0813">Transport</keyword>
<dbReference type="PROSITE" id="PS50893">
    <property type="entry name" value="ABC_TRANSPORTER_2"/>
    <property type="match status" value="1"/>
</dbReference>
<keyword evidence="9 11" id="KW-1133">Transmembrane helix</keyword>
<dbReference type="GO" id="GO:0015421">
    <property type="term" value="F:ABC-type oligopeptide transporter activity"/>
    <property type="evidence" value="ECO:0007669"/>
    <property type="project" value="TreeGrafter"/>
</dbReference>
<protein>
    <submittedName>
        <fullName evidence="15">NHLP family bacteriocin export ABC transporter peptidase/permease/ATPase</fullName>
    </submittedName>
</protein>
<feature type="domain" description="ABC transporter" evidence="12">
    <location>
        <begin position="477"/>
        <end position="710"/>
    </location>
</feature>
<dbReference type="InterPro" id="IPR017871">
    <property type="entry name" value="ABC_transporter-like_CS"/>
</dbReference>
<evidence type="ECO:0000256" key="3">
    <source>
        <dbReference type="ARBA" id="ARBA00022475"/>
    </source>
</evidence>
<dbReference type="InterPro" id="IPR011527">
    <property type="entry name" value="ABC1_TM_dom"/>
</dbReference>
<dbReference type="InterPro" id="IPR036640">
    <property type="entry name" value="ABC1_TM_sf"/>
</dbReference>
<evidence type="ECO:0000256" key="5">
    <source>
        <dbReference type="ARBA" id="ARBA00022741"/>
    </source>
</evidence>
<feature type="transmembrane region" description="Helical" evidence="11">
    <location>
        <begin position="272"/>
        <end position="293"/>
    </location>
</feature>
<dbReference type="InterPro" id="IPR003593">
    <property type="entry name" value="AAA+_ATPase"/>
</dbReference>
<evidence type="ECO:0000256" key="8">
    <source>
        <dbReference type="ARBA" id="ARBA00022840"/>
    </source>
</evidence>
<evidence type="ECO:0000313" key="15">
    <source>
        <dbReference type="EMBL" id="GHO93025.1"/>
    </source>
</evidence>
<dbReference type="InterPro" id="IPR005074">
    <property type="entry name" value="Peptidase_C39"/>
</dbReference>
<name>A0A8J3N2B4_9CHLR</name>
<dbReference type="PANTHER" id="PTHR43394:SF1">
    <property type="entry name" value="ATP-BINDING CASSETTE SUB-FAMILY B MEMBER 10, MITOCHONDRIAL"/>
    <property type="match status" value="1"/>
</dbReference>
<feature type="transmembrane region" description="Helical" evidence="11">
    <location>
        <begin position="299"/>
        <end position="319"/>
    </location>
</feature>
<keyword evidence="8" id="KW-0067">ATP-binding</keyword>
<comment type="subcellular location">
    <subcellularLocation>
        <location evidence="1">Cell membrane</location>
        <topology evidence="1">Multi-pass membrane protein</topology>
    </subcellularLocation>
</comment>
<dbReference type="GO" id="GO:0005886">
    <property type="term" value="C:plasma membrane"/>
    <property type="evidence" value="ECO:0007669"/>
    <property type="project" value="UniProtKB-SubCell"/>
</dbReference>
<dbReference type="EMBL" id="BNJK01000001">
    <property type="protein sequence ID" value="GHO93025.1"/>
    <property type="molecule type" value="Genomic_DNA"/>
</dbReference>
<evidence type="ECO:0000256" key="6">
    <source>
        <dbReference type="ARBA" id="ARBA00022801"/>
    </source>
</evidence>
<evidence type="ECO:0000259" key="12">
    <source>
        <dbReference type="PROSITE" id="PS50893"/>
    </source>
</evidence>
<keyword evidence="4 11" id="KW-0812">Transmembrane</keyword>
<keyword evidence="7" id="KW-0788">Thiol protease</keyword>
<dbReference type="GO" id="GO:0006508">
    <property type="term" value="P:proteolysis"/>
    <property type="evidence" value="ECO:0007669"/>
    <property type="project" value="InterPro"/>
</dbReference>
<evidence type="ECO:0000256" key="9">
    <source>
        <dbReference type="ARBA" id="ARBA00022989"/>
    </source>
</evidence>
<evidence type="ECO:0000256" key="7">
    <source>
        <dbReference type="ARBA" id="ARBA00022807"/>
    </source>
</evidence>
<comment type="caution">
    <text evidence="15">The sequence shown here is derived from an EMBL/GenBank/DDBJ whole genome shotgun (WGS) entry which is preliminary data.</text>
</comment>
<keyword evidence="16" id="KW-1185">Reference proteome</keyword>
<dbReference type="GO" id="GO:0005524">
    <property type="term" value="F:ATP binding"/>
    <property type="evidence" value="ECO:0007669"/>
    <property type="project" value="UniProtKB-KW"/>
</dbReference>
<evidence type="ECO:0000313" key="16">
    <source>
        <dbReference type="Proteomes" id="UP000597444"/>
    </source>
</evidence>
<evidence type="ECO:0000256" key="2">
    <source>
        <dbReference type="ARBA" id="ARBA00022448"/>
    </source>
</evidence>
<dbReference type="PROSITE" id="PS50990">
    <property type="entry name" value="PEPTIDASE_C39"/>
    <property type="match status" value="1"/>
</dbReference>
<dbReference type="RefSeq" id="WP_220203831.1">
    <property type="nucleotide sequence ID" value="NZ_BNJK01000001.1"/>
</dbReference>
<dbReference type="InterPro" id="IPR027417">
    <property type="entry name" value="P-loop_NTPase"/>
</dbReference>
<keyword evidence="6" id="KW-0378">Hydrolase</keyword>
<reference evidence="15" key="1">
    <citation type="submission" date="2020-10" db="EMBL/GenBank/DDBJ databases">
        <title>Taxonomic study of unclassified bacteria belonging to the class Ktedonobacteria.</title>
        <authorList>
            <person name="Yabe S."/>
            <person name="Wang C.M."/>
            <person name="Zheng Y."/>
            <person name="Sakai Y."/>
            <person name="Cavaletti L."/>
            <person name="Monciardini P."/>
            <person name="Donadio S."/>
        </authorList>
    </citation>
    <scope>NUCLEOTIDE SEQUENCE</scope>
    <source>
        <strain evidence="15">ID150040</strain>
    </source>
</reference>
<dbReference type="InterPro" id="IPR039421">
    <property type="entry name" value="Type_1_exporter"/>
</dbReference>
<dbReference type="Gene3D" id="1.20.1560.10">
    <property type="entry name" value="ABC transporter type 1, transmembrane domain"/>
    <property type="match status" value="1"/>
</dbReference>
<keyword evidence="10 11" id="KW-0472">Membrane</keyword>
<proteinExistence type="predicted"/>
<dbReference type="SUPFAM" id="SSF90123">
    <property type="entry name" value="ABC transporter transmembrane region"/>
    <property type="match status" value="1"/>
</dbReference>
<feature type="transmembrane region" description="Helical" evidence="11">
    <location>
        <begin position="195"/>
        <end position="215"/>
    </location>
</feature>
<dbReference type="CDD" id="cd18779">
    <property type="entry name" value="ABC_6TM_T1SS_like"/>
    <property type="match status" value="1"/>
</dbReference>
<dbReference type="Pfam" id="PF00005">
    <property type="entry name" value="ABC_tran"/>
    <property type="match status" value="1"/>
</dbReference>